<dbReference type="InterPro" id="IPR032710">
    <property type="entry name" value="NTF2-like_dom_sf"/>
</dbReference>
<dbReference type="STRING" id="587636.SAMN05216199_3223"/>
<evidence type="ECO:0000313" key="3">
    <source>
        <dbReference type="Proteomes" id="UP000199019"/>
    </source>
</evidence>
<dbReference type="InterPro" id="IPR037401">
    <property type="entry name" value="SnoaL-like"/>
</dbReference>
<evidence type="ECO:0000259" key="1">
    <source>
        <dbReference type="Pfam" id="PF12680"/>
    </source>
</evidence>
<gene>
    <name evidence="2" type="ORF">SAMN05216199_3223</name>
</gene>
<dbReference type="Gene3D" id="3.10.450.50">
    <property type="match status" value="1"/>
</dbReference>
<dbReference type="AlphaFoldDB" id="A0A1H9WYJ4"/>
<organism evidence="2 3">
    <name type="scientific">Pedococcus cremeus</name>
    <dbReference type="NCBI Taxonomy" id="587636"/>
    <lineage>
        <taxon>Bacteria</taxon>
        <taxon>Bacillati</taxon>
        <taxon>Actinomycetota</taxon>
        <taxon>Actinomycetes</taxon>
        <taxon>Micrococcales</taxon>
        <taxon>Intrasporangiaceae</taxon>
        <taxon>Pedococcus</taxon>
    </lineage>
</organism>
<sequence>MAENTRTAEEAVQAWHDAVNARDVEAAVALCAPDVEVRGPQGTGHGHELMRAWLRRSGIRLEPQQPLREVDGRVFVHEKAQWTTTADAPVQAPTDHPVDTWVVFTAHDGLVASVARYETEDDALEAVAVGD</sequence>
<dbReference type="OrthoDB" id="3576198at2"/>
<evidence type="ECO:0000313" key="2">
    <source>
        <dbReference type="EMBL" id="SES38914.1"/>
    </source>
</evidence>
<feature type="domain" description="SnoaL-like" evidence="1">
    <location>
        <begin position="12"/>
        <end position="113"/>
    </location>
</feature>
<reference evidence="3" key="1">
    <citation type="submission" date="2016-10" db="EMBL/GenBank/DDBJ databases">
        <authorList>
            <person name="Varghese N."/>
            <person name="Submissions S."/>
        </authorList>
    </citation>
    <scope>NUCLEOTIDE SEQUENCE [LARGE SCALE GENOMIC DNA]</scope>
    <source>
        <strain evidence="3">CGMCC 1.6963</strain>
    </source>
</reference>
<proteinExistence type="predicted"/>
<dbReference type="Proteomes" id="UP000199019">
    <property type="component" value="Unassembled WGS sequence"/>
</dbReference>
<keyword evidence="3" id="KW-1185">Reference proteome</keyword>
<protein>
    <submittedName>
        <fullName evidence="2">SnoaL-like domain-containing protein</fullName>
    </submittedName>
</protein>
<dbReference type="SUPFAM" id="SSF54427">
    <property type="entry name" value="NTF2-like"/>
    <property type="match status" value="1"/>
</dbReference>
<name>A0A1H9WYJ4_9MICO</name>
<dbReference type="RefSeq" id="WP_091760313.1">
    <property type="nucleotide sequence ID" value="NZ_FOHB01000006.1"/>
</dbReference>
<accession>A0A1H9WYJ4</accession>
<dbReference type="Pfam" id="PF12680">
    <property type="entry name" value="SnoaL_2"/>
    <property type="match status" value="1"/>
</dbReference>
<dbReference type="EMBL" id="FOHB01000006">
    <property type="protein sequence ID" value="SES38914.1"/>
    <property type="molecule type" value="Genomic_DNA"/>
</dbReference>